<sequence>MMIANDDAALFLERGFGMQIGFGKNPALIVVDLINGFTDSASPLGANMDPEIDHTNALIDCFHAARLPVFFTTVSYDDDALADAGIWARKQKGLAILRTGSDQVKLDPRLHFESSDSLIVKKYASSFFGTDLQTRLTTKMVDTTVIVGCTTSGCVRATAVDALQLGYRPIVVKEAVGDRSRTAHEQSLFDLQAKYCDVLAGADVIRHIQDTHIIGSTPSAPATV</sequence>
<dbReference type="Proteomes" id="UP001141992">
    <property type="component" value="Unassembled WGS sequence"/>
</dbReference>
<dbReference type="RefSeq" id="WP_235611795.1">
    <property type="nucleotide sequence ID" value="NZ_JAJLPE010000284.1"/>
</dbReference>
<dbReference type="InterPro" id="IPR000868">
    <property type="entry name" value="Isochorismatase-like_dom"/>
</dbReference>
<dbReference type="PANTHER" id="PTHR43540">
    <property type="entry name" value="PEROXYUREIDOACRYLATE/UREIDOACRYLATE AMIDOHYDROLASE-RELATED"/>
    <property type="match status" value="1"/>
</dbReference>
<dbReference type="SUPFAM" id="SSF52499">
    <property type="entry name" value="Isochorismatase-like hydrolases"/>
    <property type="match status" value="1"/>
</dbReference>
<keyword evidence="1" id="KW-0378">Hydrolase</keyword>
<name>A0A9X3L5L9_ALCXX</name>
<reference evidence="3" key="1">
    <citation type="submission" date="2022-12" db="EMBL/GenBank/DDBJ databases">
        <authorList>
            <person name="Voronina O.L."/>
            <person name="Kunda M.S."/>
            <person name="Ryzhova N."/>
            <person name="Aksenova E.I."/>
        </authorList>
    </citation>
    <scope>NUCLEOTIDE SEQUENCE</scope>
    <source>
        <strain evidence="3">SCCH136:Ach223948</strain>
    </source>
</reference>
<organism evidence="3 4">
    <name type="scientific">Alcaligenes xylosoxydans xylosoxydans</name>
    <name type="common">Achromobacter xylosoxidans</name>
    <dbReference type="NCBI Taxonomy" id="85698"/>
    <lineage>
        <taxon>Bacteria</taxon>
        <taxon>Pseudomonadati</taxon>
        <taxon>Pseudomonadota</taxon>
        <taxon>Betaproteobacteria</taxon>
        <taxon>Burkholderiales</taxon>
        <taxon>Alcaligenaceae</taxon>
        <taxon>Achromobacter</taxon>
    </lineage>
</organism>
<dbReference type="InterPro" id="IPR036380">
    <property type="entry name" value="Isochorismatase-like_sf"/>
</dbReference>
<dbReference type="AlphaFoldDB" id="A0A9X3L5L9"/>
<dbReference type="Pfam" id="PF00857">
    <property type="entry name" value="Isochorismatase"/>
    <property type="match status" value="1"/>
</dbReference>
<comment type="caution">
    <text evidence="3">The sequence shown here is derived from an EMBL/GenBank/DDBJ whole genome shotgun (WGS) entry which is preliminary data.</text>
</comment>
<gene>
    <name evidence="3" type="ORF">O9570_25230</name>
</gene>
<dbReference type="PANTHER" id="PTHR43540:SF1">
    <property type="entry name" value="ISOCHORISMATASE HYDROLASE"/>
    <property type="match status" value="1"/>
</dbReference>
<evidence type="ECO:0000313" key="4">
    <source>
        <dbReference type="Proteomes" id="UP001141992"/>
    </source>
</evidence>
<evidence type="ECO:0000259" key="2">
    <source>
        <dbReference type="Pfam" id="PF00857"/>
    </source>
</evidence>
<evidence type="ECO:0000256" key="1">
    <source>
        <dbReference type="ARBA" id="ARBA00022801"/>
    </source>
</evidence>
<protein>
    <submittedName>
        <fullName evidence="3">Isochorismatase family protein</fullName>
    </submittedName>
</protein>
<dbReference type="Gene3D" id="3.40.50.850">
    <property type="entry name" value="Isochorismatase-like"/>
    <property type="match status" value="1"/>
</dbReference>
<dbReference type="GO" id="GO:0016787">
    <property type="term" value="F:hydrolase activity"/>
    <property type="evidence" value="ECO:0007669"/>
    <property type="project" value="UniProtKB-KW"/>
</dbReference>
<proteinExistence type="predicted"/>
<dbReference type="InterPro" id="IPR050272">
    <property type="entry name" value="Isochorismatase-like_hydrls"/>
</dbReference>
<accession>A0A9X3L5L9</accession>
<feature type="domain" description="Isochorismatase-like" evidence="2">
    <location>
        <begin position="27"/>
        <end position="200"/>
    </location>
</feature>
<dbReference type="EMBL" id="JAPZVI010000029">
    <property type="protein sequence ID" value="MCZ8404783.1"/>
    <property type="molecule type" value="Genomic_DNA"/>
</dbReference>
<evidence type="ECO:0000313" key="3">
    <source>
        <dbReference type="EMBL" id="MCZ8404783.1"/>
    </source>
</evidence>